<feature type="domain" description="ParB-like N-terminal" evidence="2">
    <location>
        <begin position="21"/>
        <end position="114"/>
    </location>
</feature>
<dbReference type="Pfam" id="PF02195">
    <property type="entry name" value="ParB_N"/>
    <property type="match status" value="1"/>
</dbReference>
<dbReference type="Proteomes" id="UP000605784">
    <property type="component" value="Unassembled WGS sequence"/>
</dbReference>
<proteinExistence type="predicted"/>
<dbReference type="Gene3D" id="3.90.1530.10">
    <property type="entry name" value="Conserved hypothetical protein from pyrococcus furiosus pfu- 392566-001, ParB domain"/>
    <property type="match status" value="1"/>
</dbReference>
<gene>
    <name evidence="3" type="ORF">GCM10009030_15150</name>
</gene>
<dbReference type="AlphaFoldDB" id="A0A830GJ64"/>
<organism evidence="3 4">
    <name type="scientific">Haloarcula pellucida</name>
    <dbReference type="NCBI Taxonomy" id="1427151"/>
    <lineage>
        <taxon>Archaea</taxon>
        <taxon>Methanobacteriati</taxon>
        <taxon>Methanobacteriota</taxon>
        <taxon>Stenosarchaea group</taxon>
        <taxon>Halobacteria</taxon>
        <taxon>Halobacteriales</taxon>
        <taxon>Haloarculaceae</taxon>
        <taxon>Haloarcula</taxon>
    </lineage>
</organism>
<dbReference type="EMBL" id="BMOU01000002">
    <property type="protein sequence ID" value="GGN91770.1"/>
    <property type="molecule type" value="Genomic_DNA"/>
</dbReference>
<feature type="region of interest" description="Disordered" evidence="1">
    <location>
        <begin position="1"/>
        <end position="69"/>
    </location>
</feature>
<dbReference type="InterPro" id="IPR004437">
    <property type="entry name" value="ParB/RepB/Spo0J"/>
</dbReference>
<keyword evidence="4" id="KW-1185">Reference proteome</keyword>
<dbReference type="GO" id="GO:0003677">
    <property type="term" value="F:DNA binding"/>
    <property type="evidence" value="ECO:0007669"/>
    <property type="project" value="InterPro"/>
</dbReference>
<reference evidence="3" key="1">
    <citation type="journal article" date="2014" name="Int. J. Syst. Evol. Microbiol.">
        <title>Complete genome sequence of Corynebacterium casei LMG S-19264T (=DSM 44701T), isolated from a smear-ripened cheese.</title>
        <authorList>
            <consortium name="US DOE Joint Genome Institute (JGI-PGF)"/>
            <person name="Walter F."/>
            <person name="Albersmeier A."/>
            <person name="Kalinowski J."/>
            <person name="Ruckert C."/>
        </authorList>
    </citation>
    <scope>NUCLEOTIDE SEQUENCE</scope>
    <source>
        <strain evidence="3">JCM 17820</strain>
    </source>
</reference>
<evidence type="ECO:0000256" key="1">
    <source>
        <dbReference type="SAM" id="MobiDB-lite"/>
    </source>
</evidence>
<dbReference type="InterPro" id="IPR050336">
    <property type="entry name" value="Chromosome_partition/occlusion"/>
</dbReference>
<evidence type="ECO:0000259" key="2">
    <source>
        <dbReference type="SMART" id="SM00470"/>
    </source>
</evidence>
<dbReference type="SMART" id="SM00470">
    <property type="entry name" value="ParB"/>
    <property type="match status" value="1"/>
</dbReference>
<evidence type="ECO:0000313" key="3">
    <source>
        <dbReference type="EMBL" id="GGN91770.1"/>
    </source>
</evidence>
<name>A0A830GJ64_9EURY</name>
<dbReference type="PANTHER" id="PTHR33375">
    <property type="entry name" value="CHROMOSOME-PARTITIONING PROTEIN PARB-RELATED"/>
    <property type="match status" value="1"/>
</dbReference>
<reference evidence="3" key="2">
    <citation type="submission" date="2020-09" db="EMBL/GenBank/DDBJ databases">
        <authorList>
            <person name="Sun Q."/>
            <person name="Ohkuma M."/>
        </authorList>
    </citation>
    <scope>NUCLEOTIDE SEQUENCE</scope>
    <source>
        <strain evidence="3">JCM 17820</strain>
    </source>
</reference>
<accession>A0A830GJ64</accession>
<dbReference type="SUPFAM" id="SSF110849">
    <property type="entry name" value="ParB/Sulfiredoxin"/>
    <property type="match status" value="1"/>
</dbReference>
<dbReference type="RefSeq" id="WP_188996093.1">
    <property type="nucleotide sequence ID" value="NZ_BMOU01000002.1"/>
</dbReference>
<dbReference type="GO" id="GO:0005694">
    <property type="term" value="C:chromosome"/>
    <property type="evidence" value="ECO:0007669"/>
    <property type="project" value="TreeGrafter"/>
</dbReference>
<comment type="caution">
    <text evidence="3">The sequence shown here is derived from an EMBL/GenBank/DDBJ whole genome shotgun (WGS) entry which is preliminary data.</text>
</comment>
<sequence>MADTANDNADTGFRHHDAELKYVDPSKVRVDEFNERQTGVGPETDLGDLEQSIKENGIEDPPQARPTDDGEGYKVFAGQRRLMAAKAVGVPEIPLIVKELDDMEALAASVNENNEYLDKDVSRKDRAKALEELVEDWGIEEVADQLGIDTQTVRLRLEPTDDFWSGTIFDPDVDSDIDTEYLADDIVPKLRRVTGDSELAERFAKKIIEKNVPPGAVRSAAEVADGPEGFWDEIVEQWNAKVRGEDRIRPRITLTGDDVEQLHAWAKDRGLNEKKAVKQIVLERLEREQTGNVDLSELDDEIANDLRDLCDEHDMDMSEAVERALDEWLYYLTEHGIDRLSVFDDS</sequence>
<dbReference type="PANTHER" id="PTHR33375:SF1">
    <property type="entry name" value="CHROMOSOME-PARTITIONING PROTEIN PARB-RELATED"/>
    <property type="match status" value="1"/>
</dbReference>
<dbReference type="InterPro" id="IPR036086">
    <property type="entry name" value="ParB/Sulfiredoxin_sf"/>
</dbReference>
<feature type="compositionally biased region" description="Basic and acidic residues" evidence="1">
    <location>
        <begin position="12"/>
        <end position="35"/>
    </location>
</feature>
<dbReference type="NCBIfam" id="TIGR00180">
    <property type="entry name" value="parB_part"/>
    <property type="match status" value="1"/>
</dbReference>
<dbReference type="GO" id="GO:0007059">
    <property type="term" value="P:chromosome segregation"/>
    <property type="evidence" value="ECO:0007669"/>
    <property type="project" value="TreeGrafter"/>
</dbReference>
<evidence type="ECO:0000313" key="4">
    <source>
        <dbReference type="Proteomes" id="UP000605784"/>
    </source>
</evidence>
<dbReference type="InterPro" id="IPR003115">
    <property type="entry name" value="ParB_N"/>
</dbReference>
<protein>
    <recommendedName>
        <fullName evidence="2">ParB-like N-terminal domain-containing protein</fullName>
    </recommendedName>
</protein>